<dbReference type="AlphaFoldDB" id="A0A0A8ZF69"/>
<reference evidence="1" key="1">
    <citation type="submission" date="2014-09" db="EMBL/GenBank/DDBJ databases">
        <authorList>
            <person name="Magalhaes I.L.F."/>
            <person name="Oliveira U."/>
            <person name="Santos F.R."/>
            <person name="Vidigal T.H.D.A."/>
            <person name="Brescovit A.D."/>
            <person name="Santos A.J."/>
        </authorList>
    </citation>
    <scope>NUCLEOTIDE SEQUENCE</scope>
    <source>
        <tissue evidence="1">Shoot tissue taken approximately 20 cm above the soil surface</tissue>
    </source>
</reference>
<reference evidence="1" key="2">
    <citation type="journal article" date="2015" name="Data Brief">
        <title>Shoot transcriptome of the giant reed, Arundo donax.</title>
        <authorList>
            <person name="Barrero R.A."/>
            <person name="Guerrero F.D."/>
            <person name="Moolhuijzen P."/>
            <person name="Goolsby J.A."/>
            <person name="Tidwell J."/>
            <person name="Bellgard S.E."/>
            <person name="Bellgard M.I."/>
        </authorList>
    </citation>
    <scope>NUCLEOTIDE SEQUENCE</scope>
    <source>
        <tissue evidence="1">Shoot tissue taken approximately 20 cm above the soil surface</tissue>
    </source>
</reference>
<accession>A0A0A8ZF69</accession>
<proteinExistence type="predicted"/>
<dbReference type="EMBL" id="GBRH01260444">
    <property type="protein sequence ID" value="JAD37451.1"/>
    <property type="molecule type" value="Transcribed_RNA"/>
</dbReference>
<protein>
    <submittedName>
        <fullName evidence="1">Uncharacterized protein</fullName>
    </submittedName>
</protein>
<sequence>MSSFHSNNHMSKENMDMDLECFQVSGFRVWAHTVPLIHRINI</sequence>
<organism evidence="1">
    <name type="scientific">Arundo donax</name>
    <name type="common">Giant reed</name>
    <name type="synonym">Donax arundinaceus</name>
    <dbReference type="NCBI Taxonomy" id="35708"/>
    <lineage>
        <taxon>Eukaryota</taxon>
        <taxon>Viridiplantae</taxon>
        <taxon>Streptophyta</taxon>
        <taxon>Embryophyta</taxon>
        <taxon>Tracheophyta</taxon>
        <taxon>Spermatophyta</taxon>
        <taxon>Magnoliopsida</taxon>
        <taxon>Liliopsida</taxon>
        <taxon>Poales</taxon>
        <taxon>Poaceae</taxon>
        <taxon>PACMAD clade</taxon>
        <taxon>Arundinoideae</taxon>
        <taxon>Arundineae</taxon>
        <taxon>Arundo</taxon>
    </lineage>
</organism>
<name>A0A0A8ZF69_ARUDO</name>
<evidence type="ECO:0000313" key="1">
    <source>
        <dbReference type="EMBL" id="JAD37451.1"/>
    </source>
</evidence>